<dbReference type="InterPro" id="IPR050173">
    <property type="entry name" value="ABC_transporter_C-like"/>
</dbReference>
<feature type="transmembrane region" description="Helical" evidence="8">
    <location>
        <begin position="323"/>
        <end position="345"/>
    </location>
</feature>
<evidence type="ECO:0000256" key="3">
    <source>
        <dbReference type="ARBA" id="ARBA00022692"/>
    </source>
</evidence>
<dbReference type="FunFam" id="1.20.1560.10:FF:000014">
    <property type="entry name" value="Multidrug resistance-associated protein member 4"/>
    <property type="match status" value="1"/>
</dbReference>
<dbReference type="InterPro" id="IPR003439">
    <property type="entry name" value="ABC_transporter-like_ATP-bd"/>
</dbReference>
<keyword evidence="3 8" id="KW-0812">Transmembrane</keyword>
<evidence type="ECO:0000256" key="8">
    <source>
        <dbReference type="SAM" id="Phobius"/>
    </source>
</evidence>
<dbReference type="SUPFAM" id="SSF52540">
    <property type="entry name" value="P-loop containing nucleoside triphosphate hydrolases"/>
    <property type="match status" value="2"/>
</dbReference>
<feature type="transmembrane region" description="Helical" evidence="8">
    <location>
        <begin position="138"/>
        <end position="157"/>
    </location>
</feature>
<dbReference type="CDD" id="cd03250">
    <property type="entry name" value="ABCC_MRP_domain1"/>
    <property type="match status" value="1"/>
</dbReference>
<keyword evidence="2" id="KW-0813">Transport</keyword>
<feature type="domain" description="ABC transporter" evidence="9">
    <location>
        <begin position="438"/>
        <end position="661"/>
    </location>
</feature>
<dbReference type="Gene3D" id="1.20.1560.10">
    <property type="entry name" value="ABC transporter type 1, transmembrane domain"/>
    <property type="match status" value="2"/>
</dbReference>
<dbReference type="GO" id="GO:0005524">
    <property type="term" value="F:ATP binding"/>
    <property type="evidence" value="ECO:0007669"/>
    <property type="project" value="UniProtKB-KW"/>
</dbReference>
<feature type="transmembrane region" description="Helical" evidence="8">
    <location>
        <begin position="994"/>
        <end position="1013"/>
    </location>
</feature>
<keyword evidence="6 8" id="KW-1133">Transmembrane helix</keyword>
<dbReference type="Pfam" id="PF00005">
    <property type="entry name" value="ABC_tran"/>
    <property type="match status" value="2"/>
</dbReference>
<dbReference type="PROSITE" id="PS00211">
    <property type="entry name" value="ABC_TRANSPORTER_1"/>
    <property type="match status" value="1"/>
</dbReference>
<protein>
    <submittedName>
        <fullName evidence="11">ABC transporter type 1, transmembrane domain,ABC transporter-like,P-loop containing nucleoside triphosphate</fullName>
    </submittedName>
</protein>
<keyword evidence="4" id="KW-0547">Nucleotide-binding</keyword>
<feature type="domain" description="ABC transporter" evidence="9">
    <location>
        <begin position="1088"/>
        <end position="1319"/>
    </location>
</feature>
<sequence length="1348" mass="152963">MERLLFDSQKEERPKHPRKHANIFEILTFSWLLDLFKIGKQRDLEEKDLYKTLEEHLSSPLGNELENKWNTELAIACKKKRNSSLLRVLIRMFGAKYLMYGIILATDEIVLKMANPLCIGGLLAYFNSDESNKTNKQYAYICAFVLVFNIFISLVLYHSTQIEVLHCSMKIRVACCSVIYRKALRLSTTVLDGTPVGQMINLLSNDVGRFDIALGFLNYLWIGPLQTIVVTVFLWQEIGVSSMVGVASLFVFIPLQGWLGRKMSEYRTKIANITDERIRLMNEIISGIQVIKMYTWEKPFANLIEYIRRKEIRQIRGSSNIRGISSLFAVIQIRFILFITILSYVFLGNYISVKKIYVVTSFYSLLLPTMTIFFCHGLGLLAEVLVSVKRIQHFLLQEEKNNQVQNNVEPINNDQKESNIINEDTKKKITVNSYNSEIVISKVTTKWAIYQPVNCLENINLTIRSGRLVAIIGPVGAGKSSLIQAILGELPLHKGSISTIGVVSYASQEPWLFSGSIQHNILFNLSMDKLRYEQVIKACALENDLEQFQYGDRTIVGEKGVTLSGGQRARINLARAIYKQADIYLLDDPFSAVDTCVGKHLFEKCVKDYLKEKTCILITHQIQFLTKVNEIVLMENGSISAKGSYQKLQSSGFDFTKLLEFSDETKFDRINEQNENNRNFESNSILSIRGSNDSISHLSIDKYNLDGDFPQPNENTEIRSSGRVLKNVYMTYVTAGGSICKIGLLLFVYFLCQILITGSDYWISYWVNKEEYAFRQINISILVNETSAMVNDTFNLIIIPSDDRFTCIMVYSVLIILMIVINIIKSLINVSVCMSASINLHNTMFNTIIRTTMSFFNTNSSGRILNRFSKDIGAIDETLPAVIMTCLQVTMSFLGIVCVVGLVNIYLIIPTCVIGMIFYYFRMFYLPSSRSIKRLEGVTRSPIFAHMNASMQGLTTIRAYKAEKILSDEFDNYQDLHSSAWYLFISSNEAFGCWLDLVCLFYMSIIIFSFLLIDNGTDGSNVGLTITQIMGISGMIQWGIRQSAVLENEMTSVERVLEYSNLPQEATIQLSPNKASPIEWPNKGKIVFQHFSLRYNPHTPLILRNLNFTIQPEEKVGIVGRTGAGKSSIIGALFRLAYNEGEIIIDDREIHELGLQELRSKISIIPQEPILFSGTMRKNLDPFDEYPDHILWSALDDVQLRLAIEKLPGGLNTKMSDGGSNFSIGQRQLVCLARAIIRKNKILVLDEATANVDPQTDTLIQNTIKNKFLTCTVMTIAHRLNTVMDSDKVLVMDSGIMVEFDHPYILLKNRRGFLYKMVEQTGRTTADLLYSIAAKSFMTMGMKIKSQN</sequence>
<feature type="domain" description="ABC transmembrane type-1" evidence="10">
    <location>
        <begin position="110"/>
        <end position="374"/>
    </location>
</feature>
<feature type="transmembrane region" description="Helical" evidence="8">
    <location>
        <begin position="212"/>
        <end position="234"/>
    </location>
</feature>
<dbReference type="GO" id="GO:0140359">
    <property type="term" value="F:ABC-type transporter activity"/>
    <property type="evidence" value="ECO:0007669"/>
    <property type="project" value="InterPro"/>
</dbReference>
<comment type="subcellular location">
    <subcellularLocation>
        <location evidence="1">Membrane</location>
        <topology evidence="1">Multi-pass membrane protein</topology>
    </subcellularLocation>
</comment>
<dbReference type="SUPFAM" id="SSF90123">
    <property type="entry name" value="ABC transporter transmembrane region"/>
    <property type="match status" value="2"/>
</dbReference>
<keyword evidence="5" id="KW-0067">ATP-binding</keyword>
<feature type="transmembrane region" description="Helical" evidence="8">
    <location>
        <begin position="808"/>
        <end position="828"/>
    </location>
</feature>
<evidence type="ECO:0000256" key="6">
    <source>
        <dbReference type="ARBA" id="ARBA00022989"/>
    </source>
</evidence>
<dbReference type="GO" id="GO:0016020">
    <property type="term" value="C:membrane"/>
    <property type="evidence" value="ECO:0007669"/>
    <property type="project" value="UniProtKB-SubCell"/>
</dbReference>
<reference evidence="11 12" key="1">
    <citation type="submission" date="2019-08" db="EMBL/GenBank/DDBJ databases">
        <authorList>
            <person name="Alioto T."/>
            <person name="Alioto T."/>
            <person name="Gomez Garrido J."/>
        </authorList>
    </citation>
    <scope>NUCLEOTIDE SEQUENCE [LARGE SCALE GENOMIC DNA]</scope>
</reference>
<evidence type="ECO:0000259" key="9">
    <source>
        <dbReference type="PROSITE" id="PS50893"/>
    </source>
</evidence>
<feature type="transmembrane region" description="Helical" evidence="8">
    <location>
        <begin position="1022"/>
        <end position="1040"/>
    </location>
</feature>
<dbReference type="Pfam" id="PF00664">
    <property type="entry name" value="ABC_membrane"/>
    <property type="match status" value="2"/>
</dbReference>
<evidence type="ECO:0000256" key="7">
    <source>
        <dbReference type="ARBA" id="ARBA00023136"/>
    </source>
</evidence>
<evidence type="ECO:0000256" key="2">
    <source>
        <dbReference type="ARBA" id="ARBA00022448"/>
    </source>
</evidence>
<gene>
    <name evidence="11" type="ORF">CINCED_3A021832</name>
</gene>
<dbReference type="InterPro" id="IPR011527">
    <property type="entry name" value="ABC1_TM_dom"/>
</dbReference>
<keyword evidence="12" id="KW-1185">Reference proteome</keyword>
<keyword evidence="7 8" id="KW-0472">Membrane</keyword>
<dbReference type="FunFam" id="3.40.50.300:FF:000482">
    <property type="entry name" value="Multidrug resistance-associated protein member 4"/>
    <property type="match status" value="1"/>
</dbReference>
<evidence type="ECO:0000256" key="1">
    <source>
        <dbReference type="ARBA" id="ARBA00004141"/>
    </source>
</evidence>
<evidence type="ECO:0000256" key="5">
    <source>
        <dbReference type="ARBA" id="ARBA00022840"/>
    </source>
</evidence>
<dbReference type="InterPro" id="IPR027417">
    <property type="entry name" value="P-loop_NTPase"/>
</dbReference>
<dbReference type="Gene3D" id="3.40.50.300">
    <property type="entry name" value="P-loop containing nucleotide triphosphate hydrolases"/>
    <property type="match status" value="2"/>
</dbReference>
<evidence type="ECO:0000256" key="4">
    <source>
        <dbReference type="ARBA" id="ARBA00022741"/>
    </source>
</evidence>
<organism evidence="11 12">
    <name type="scientific">Cinara cedri</name>
    <dbReference type="NCBI Taxonomy" id="506608"/>
    <lineage>
        <taxon>Eukaryota</taxon>
        <taxon>Metazoa</taxon>
        <taxon>Ecdysozoa</taxon>
        <taxon>Arthropoda</taxon>
        <taxon>Hexapoda</taxon>
        <taxon>Insecta</taxon>
        <taxon>Pterygota</taxon>
        <taxon>Neoptera</taxon>
        <taxon>Paraneoptera</taxon>
        <taxon>Hemiptera</taxon>
        <taxon>Sternorrhyncha</taxon>
        <taxon>Aphidomorpha</taxon>
        <taxon>Aphidoidea</taxon>
        <taxon>Aphididae</taxon>
        <taxon>Lachninae</taxon>
        <taxon>Cinara</taxon>
    </lineage>
</organism>
<dbReference type="SMART" id="SM00382">
    <property type="entry name" value="AAA"/>
    <property type="match status" value="2"/>
</dbReference>
<dbReference type="PANTHER" id="PTHR24223">
    <property type="entry name" value="ATP-BINDING CASSETTE SUB-FAMILY C"/>
    <property type="match status" value="1"/>
</dbReference>
<accession>A0A5E4MLW1</accession>
<dbReference type="OrthoDB" id="6500128at2759"/>
<dbReference type="InterPro" id="IPR036640">
    <property type="entry name" value="ABC1_TM_sf"/>
</dbReference>
<dbReference type="CDD" id="cd03244">
    <property type="entry name" value="ABCC_MRP_domain2"/>
    <property type="match status" value="1"/>
</dbReference>
<dbReference type="PANTHER" id="PTHR24223:SF324">
    <property type="entry name" value="LD17001P"/>
    <property type="match status" value="1"/>
</dbReference>
<dbReference type="GO" id="GO:0016887">
    <property type="term" value="F:ATP hydrolysis activity"/>
    <property type="evidence" value="ECO:0007669"/>
    <property type="project" value="InterPro"/>
</dbReference>
<feature type="domain" description="ABC transmembrane type-1" evidence="10">
    <location>
        <begin position="744"/>
        <end position="1048"/>
    </location>
</feature>
<dbReference type="FunFam" id="3.40.50.300:FF:000163">
    <property type="entry name" value="Multidrug resistance-associated protein member 4"/>
    <property type="match status" value="1"/>
</dbReference>
<feature type="transmembrane region" description="Helical" evidence="8">
    <location>
        <begin position="893"/>
        <end position="921"/>
    </location>
</feature>
<dbReference type="EMBL" id="CABPRJ010000955">
    <property type="protein sequence ID" value="VVC32376.1"/>
    <property type="molecule type" value="Genomic_DNA"/>
</dbReference>
<feature type="transmembrane region" description="Helical" evidence="8">
    <location>
        <begin position="729"/>
        <end position="756"/>
    </location>
</feature>
<evidence type="ECO:0000313" key="11">
    <source>
        <dbReference type="EMBL" id="VVC32376.1"/>
    </source>
</evidence>
<dbReference type="PROSITE" id="PS50893">
    <property type="entry name" value="ABC_TRANSPORTER_2"/>
    <property type="match status" value="2"/>
</dbReference>
<feature type="transmembrane region" description="Helical" evidence="8">
    <location>
        <begin position="240"/>
        <end position="259"/>
    </location>
</feature>
<dbReference type="InterPro" id="IPR017871">
    <property type="entry name" value="ABC_transporter-like_CS"/>
</dbReference>
<evidence type="ECO:0000313" key="12">
    <source>
        <dbReference type="Proteomes" id="UP000325440"/>
    </source>
</evidence>
<dbReference type="PROSITE" id="PS50929">
    <property type="entry name" value="ABC_TM1F"/>
    <property type="match status" value="2"/>
</dbReference>
<dbReference type="InterPro" id="IPR003593">
    <property type="entry name" value="AAA+_ATPase"/>
</dbReference>
<name>A0A5E4MLW1_9HEMI</name>
<dbReference type="FunFam" id="1.20.1560.10:FF:000026">
    <property type="entry name" value="Multidrug resistance-associated protein lethal(2)03659"/>
    <property type="match status" value="1"/>
</dbReference>
<evidence type="ECO:0000259" key="10">
    <source>
        <dbReference type="PROSITE" id="PS50929"/>
    </source>
</evidence>
<feature type="transmembrane region" description="Helical" evidence="8">
    <location>
        <begin position="365"/>
        <end position="386"/>
    </location>
</feature>
<dbReference type="Proteomes" id="UP000325440">
    <property type="component" value="Unassembled WGS sequence"/>
</dbReference>
<proteinExistence type="predicted"/>